<dbReference type="EMBL" id="AYRZ02000003">
    <property type="protein sequence ID" value="PHT88029.1"/>
    <property type="molecule type" value="Genomic_DNA"/>
</dbReference>
<dbReference type="PANTHER" id="PTHR48258">
    <property type="entry name" value="DUF4218 DOMAIN-CONTAINING PROTEIN-RELATED"/>
    <property type="match status" value="1"/>
</dbReference>
<reference evidence="3 4" key="1">
    <citation type="journal article" date="2014" name="Nat. Genet.">
        <title>Genome sequence of the hot pepper provides insights into the evolution of pungency in Capsicum species.</title>
        <authorList>
            <person name="Kim S."/>
            <person name="Park M."/>
            <person name="Yeom S.I."/>
            <person name="Kim Y.M."/>
            <person name="Lee J.M."/>
            <person name="Lee H.A."/>
            <person name="Seo E."/>
            <person name="Choi J."/>
            <person name="Cheong K."/>
            <person name="Kim K.T."/>
            <person name="Jung K."/>
            <person name="Lee G.W."/>
            <person name="Oh S.K."/>
            <person name="Bae C."/>
            <person name="Kim S.B."/>
            <person name="Lee H.Y."/>
            <person name="Kim S.Y."/>
            <person name="Kim M.S."/>
            <person name="Kang B.C."/>
            <person name="Jo Y.D."/>
            <person name="Yang H.B."/>
            <person name="Jeong H.J."/>
            <person name="Kang W.H."/>
            <person name="Kwon J.K."/>
            <person name="Shin C."/>
            <person name="Lim J.Y."/>
            <person name="Park J.H."/>
            <person name="Huh J.H."/>
            <person name="Kim J.S."/>
            <person name="Kim B.D."/>
            <person name="Cohen O."/>
            <person name="Paran I."/>
            <person name="Suh M.C."/>
            <person name="Lee S.B."/>
            <person name="Kim Y.K."/>
            <person name="Shin Y."/>
            <person name="Noh S.J."/>
            <person name="Park J."/>
            <person name="Seo Y.S."/>
            <person name="Kwon S.Y."/>
            <person name="Kim H.A."/>
            <person name="Park J.M."/>
            <person name="Kim H.J."/>
            <person name="Choi S.B."/>
            <person name="Bosland P.W."/>
            <person name="Reeves G."/>
            <person name="Jo S.H."/>
            <person name="Lee B.W."/>
            <person name="Cho H.T."/>
            <person name="Choi H.S."/>
            <person name="Lee M.S."/>
            <person name="Yu Y."/>
            <person name="Do Choi Y."/>
            <person name="Park B.S."/>
            <person name="van Deynze A."/>
            <person name="Ashrafi H."/>
            <person name="Hill T."/>
            <person name="Kim W.T."/>
            <person name="Pai H.S."/>
            <person name="Ahn H.K."/>
            <person name="Yeam I."/>
            <person name="Giovannoni J.J."/>
            <person name="Rose J.K."/>
            <person name="Sorensen I."/>
            <person name="Lee S.J."/>
            <person name="Kim R.W."/>
            <person name="Choi I.Y."/>
            <person name="Choi B.S."/>
            <person name="Lim J.S."/>
            <person name="Lee Y.H."/>
            <person name="Choi D."/>
        </authorList>
    </citation>
    <scope>NUCLEOTIDE SEQUENCE [LARGE SCALE GENOMIC DNA]</scope>
    <source>
        <strain evidence="4">cv. CM334</strain>
    </source>
</reference>
<accession>A0A2G3A1B7</accession>
<feature type="domain" description="DUF4216" evidence="2">
    <location>
        <begin position="225"/>
        <end position="281"/>
    </location>
</feature>
<evidence type="ECO:0000313" key="3">
    <source>
        <dbReference type="EMBL" id="PHT88029.1"/>
    </source>
</evidence>
<dbReference type="AlphaFoldDB" id="A0A2G3A1B7"/>
<evidence type="ECO:0000259" key="2">
    <source>
        <dbReference type="Pfam" id="PF13952"/>
    </source>
</evidence>
<feature type="domain" description="Borealin C-terminal" evidence="1">
    <location>
        <begin position="68"/>
        <end position="116"/>
    </location>
</feature>
<dbReference type="Proteomes" id="UP000222542">
    <property type="component" value="Unassembled WGS sequence"/>
</dbReference>
<dbReference type="InterPro" id="IPR046466">
    <property type="entry name" value="Borealin_C"/>
</dbReference>
<keyword evidence="4" id="KW-1185">Reference proteome</keyword>
<dbReference type="STRING" id="4072.A0A2G3A1B7"/>
<dbReference type="Pfam" id="PF13952">
    <property type="entry name" value="DUF4216"/>
    <property type="match status" value="1"/>
</dbReference>
<comment type="caution">
    <text evidence="3">The sequence shown here is derived from an EMBL/GenBank/DDBJ whole genome shotgun (WGS) entry which is preliminary data.</text>
</comment>
<sequence>MEKSLKGMIPTDQQVYLLQVPMTTDNVDVLERIASQLFTTSHEQQFNEKEIQVVSYPNKLFADMKNEPLSDASVPNMDVVINVPVSGGISLMPSSLSQVDTSVFQQLPEEFLAKLKYKIVIIQLGFCILTLTELRCRLLDTPNEQLWPGVQNPSSGITNQIMKDLAEGPLHMVQPLNGYVVNDYKFQTEEDGSNKSMMNSSVCIKGSSYSADNIDYYGRLIEILQLEYNALPFKRTVLFKCSWFDPTPKHGTRVHPQYNLVDVNKRRLFNKYEPFIMIVQAS</sequence>
<dbReference type="Pfam" id="PF10512">
    <property type="entry name" value="Borealin"/>
    <property type="match status" value="1"/>
</dbReference>
<protein>
    <submittedName>
        <fullName evidence="3">Uncharacterized protein</fullName>
    </submittedName>
</protein>
<dbReference type="Gramene" id="PHT88029">
    <property type="protein sequence ID" value="PHT88029"/>
    <property type="gene ID" value="T459_10135"/>
</dbReference>
<organism evidence="3 4">
    <name type="scientific">Capsicum annuum</name>
    <name type="common">Capsicum pepper</name>
    <dbReference type="NCBI Taxonomy" id="4072"/>
    <lineage>
        <taxon>Eukaryota</taxon>
        <taxon>Viridiplantae</taxon>
        <taxon>Streptophyta</taxon>
        <taxon>Embryophyta</taxon>
        <taxon>Tracheophyta</taxon>
        <taxon>Spermatophyta</taxon>
        <taxon>Magnoliopsida</taxon>
        <taxon>eudicotyledons</taxon>
        <taxon>Gunneridae</taxon>
        <taxon>Pentapetalae</taxon>
        <taxon>asterids</taxon>
        <taxon>lamiids</taxon>
        <taxon>Solanales</taxon>
        <taxon>Solanaceae</taxon>
        <taxon>Solanoideae</taxon>
        <taxon>Capsiceae</taxon>
        <taxon>Capsicum</taxon>
    </lineage>
</organism>
<evidence type="ECO:0000259" key="1">
    <source>
        <dbReference type="Pfam" id="PF10512"/>
    </source>
</evidence>
<reference evidence="3 4" key="2">
    <citation type="journal article" date="2017" name="Genome Biol.">
        <title>New reference genome sequences of hot pepper reveal the massive evolution of plant disease-resistance genes by retroduplication.</title>
        <authorList>
            <person name="Kim S."/>
            <person name="Park J."/>
            <person name="Yeom S.I."/>
            <person name="Kim Y.M."/>
            <person name="Seo E."/>
            <person name="Kim K.T."/>
            <person name="Kim M.S."/>
            <person name="Lee J.M."/>
            <person name="Cheong K."/>
            <person name="Shin H.S."/>
            <person name="Kim S.B."/>
            <person name="Han K."/>
            <person name="Lee J."/>
            <person name="Park M."/>
            <person name="Lee H.A."/>
            <person name="Lee H.Y."/>
            <person name="Lee Y."/>
            <person name="Oh S."/>
            <person name="Lee J.H."/>
            <person name="Choi E."/>
            <person name="Choi E."/>
            <person name="Lee S.E."/>
            <person name="Jeon J."/>
            <person name="Kim H."/>
            <person name="Choi G."/>
            <person name="Song H."/>
            <person name="Lee J."/>
            <person name="Lee S.C."/>
            <person name="Kwon J.K."/>
            <person name="Lee H.Y."/>
            <person name="Koo N."/>
            <person name="Hong Y."/>
            <person name="Kim R.W."/>
            <person name="Kang W.H."/>
            <person name="Huh J.H."/>
            <person name="Kang B.C."/>
            <person name="Yang T.J."/>
            <person name="Lee Y.H."/>
            <person name="Bennetzen J.L."/>
            <person name="Choi D."/>
        </authorList>
    </citation>
    <scope>NUCLEOTIDE SEQUENCE [LARGE SCALE GENOMIC DNA]</scope>
    <source>
        <strain evidence="4">cv. CM334</strain>
    </source>
</reference>
<evidence type="ECO:0000313" key="4">
    <source>
        <dbReference type="Proteomes" id="UP000222542"/>
    </source>
</evidence>
<proteinExistence type="predicted"/>
<gene>
    <name evidence="3" type="ORF">T459_10135</name>
</gene>
<dbReference type="PANTHER" id="PTHR48258:SF4">
    <property type="entry name" value="DUF4216 DOMAIN-CONTAINING PROTEIN"/>
    <property type="match status" value="1"/>
</dbReference>
<name>A0A2G3A1B7_CAPAN</name>
<dbReference type="InterPro" id="IPR025312">
    <property type="entry name" value="DUF4216"/>
</dbReference>